<keyword evidence="5" id="KW-1185">Reference proteome</keyword>
<dbReference type="PANTHER" id="PTHR31836">
    <property type="match status" value="1"/>
</dbReference>
<protein>
    <recommendedName>
        <fullName evidence="6">RlpA-like double-psi beta-barrel-protein domain-containing protein-containing protein</fullName>
    </recommendedName>
</protein>
<feature type="region of interest" description="Disordered" evidence="2">
    <location>
        <begin position="19"/>
        <end position="78"/>
    </location>
</feature>
<dbReference type="OrthoDB" id="406505at2759"/>
<dbReference type="CDD" id="cd22191">
    <property type="entry name" value="DPBB_RlpA_EXP_N-like"/>
    <property type="match status" value="1"/>
</dbReference>
<evidence type="ECO:0000256" key="3">
    <source>
        <dbReference type="SAM" id="SignalP"/>
    </source>
</evidence>
<feature type="chain" id="PRO_5019558836" description="RlpA-like double-psi beta-barrel-protein domain-containing protein-containing protein" evidence="3">
    <location>
        <begin position="21"/>
        <end position="156"/>
    </location>
</feature>
<feature type="compositionally biased region" description="Basic residues" evidence="2">
    <location>
        <begin position="30"/>
        <end position="41"/>
    </location>
</feature>
<evidence type="ECO:0000313" key="4">
    <source>
        <dbReference type="EMBL" id="RUP46728.1"/>
    </source>
</evidence>
<dbReference type="Proteomes" id="UP000268093">
    <property type="component" value="Unassembled WGS sequence"/>
</dbReference>
<proteinExistence type="predicted"/>
<accession>A0A433D789</accession>
<evidence type="ECO:0000313" key="5">
    <source>
        <dbReference type="Proteomes" id="UP000268093"/>
    </source>
</evidence>
<evidence type="ECO:0000256" key="2">
    <source>
        <dbReference type="SAM" id="MobiDB-lite"/>
    </source>
</evidence>
<name>A0A433D789_9FUNG</name>
<reference evidence="4 5" key="1">
    <citation type="journal article" date="2018" name="New Phytol.">
        <title>Phylogenomics of Endogonaceae and evolution of mycorrhizas within Mucoromycota.</title>
        <authorList>
            <person name="Chang Y."/>
            <person name="Desiro A."/>
            <person name="Na H."/>
            <person name="Sandor L."/>
            <person name="Lipzen A."/>
            <person name="Clum A."/>
            <person name="Barry K."/>
            <person name="Grigoriev I.V."/>
            <person name="Martin F.M."/>
            <person name="Stajich J.E."/>
            <person name="Smith M.E."/>
            <person name="Bonito G."/>
            <person name="Spatafora J.W."/>
        </authorList>
    </citation>
    <scope>NUCLEOTIDE SEQUENCE [LARGE SCALE GENOMIC DNA]</scope>
    <source>
        <strain evidence="4 5">GMNB39</strain>
    </source>
</reference>
<dbReference type="SUPFAM" id="SSF50685">
    <property type="entry name" value="Barwin-like endoglucanases"/>
    <property type="match status" value="1"/>
</dbReference>
<dbReference type="Gene3D" id="2.40.40.10">
    <property type="entry name" value="RlpA-like domain"/>
    <property type="match status" value="1"/>
</dbReference>
<gene>
    <name evidence="4" type="ORF">BC936DRAFT_146591</name>
</gene>
<evidence type="ECO:0008006" key="6">
    <source>
        <dbReference type="Google" id="ProtNLM"/>
    </source>
</evidence>
<feature type="compositionally biased region" description="Low complexity" evidence="2">
    <location>
        <begin position="46"/>
        <end position="66"/>
    </location>
</feature>
<dbReference type="InterPro" id="IPR036908">
    <property type="entry name" value="RlpA-like_sf"/>
</dbReference>
<dbReference type="PANTHER" id="PTHR31836:SF28">
    <property type="entry name" value="SRCR DOMAIN-CONTAINING PROTEIN-RELATED"/>
    <property type="match status" value="1"/>
</dbReference>
<dbReference type="InterPro" id="IPR051477">
    <property type="entry name" value="Expansin_CellWall"/>
</dbReference>
<sequence length="156" mass="16119">MRYITLLTLAALALAAQTVAQDDNQSGSGKGKKGKGRKGMGKARMTSTSSITTTTKTTKATKTTTEPPKPTPGNGYTVKNAQGTRFGTALNGNACNISGADPAVAVNRSWFKSANPNSDPICGKTVAITNSDGKTVYATAVDECVACEADNHLDMT</sequence>
<feature type="signal peptide" evidence="3">
    <location>
        <begin position="1"/>
        <end position="20"/>
    </location>
</feature>
<dbReference type="EMBL" id="RBNI01005410">
    <property type="protein sequence ID" value="RUP46728.1"/>
    <property type="molecule type" value="Genomic_DNA"/>
</dbReference>
<evidence type="ECO:0000256" key="1">
    <source>
        <dbReference type="ARBA" id="ARBA00022729"/>
    </source>
</evidence>
<keyword evidence="1 3" id="KW-0732">Signal</keyword>
<comment type="caution">
    <text evidence="4">The sequence shown here is derived from an EMBL/GenBank/DDBJ whole genome shotgun (WGS) entry which is preliminary data.</text>
</comment>
<dbReference type="AlphaFoldDB" id="A0A433D789"/>
<organism evidence="4 5">
    <name type="scientific">Jimgerdemannia flammicorona</name>
    <dbReference type="NCBI Taxonomy" id="994334"/>
    <lineage>
        <taxon>Eukaryota</taxon>
        <taxon>Fungi</taxon>
        <taxon>Fungi incertae sedis</taxon>
        <taxon>Mucoromycota</taxon>
        <taxon>Mucoromycotina</taxon>
        <taxon>Endogonomycetes</taxon>
        <taxon>Endogonales</taxon>
        <taxon>Endogonaceae</taxon>
        <taxon>Jimgerdemannia</taxon>
    </lineage>
</organism>